<evidence type="ECO:0000259" key="3">
    <source>
        <dbReference type="Pfam" id="PF01464"/>
    </source>
</evidence>
<name>A0A7C3Z2U0_9BACT</name>
<comment type="caution">
    <text evidence="4">The sequence shown here is derived from an EMBL/GenBank/DDBJ whole genome shotgun (WGS) entry which is preliminary data.</text>
</comment>
<feature type="domain" description="Transglycosylase SLT" evidence="3">
    <location>
        <begin position="90"/>
        <end position="189"/>
    </location>
</feature>
<dbReference type="PANTHER" id="PTHR37423">
    <property type="entry name" value="SOLUBLE LYTIC MUREIN TRANSGLYCOSYLASE-RELATED"/>
    <property type="match status" value="1"/>
</dbReference>
<dbReference type="PANTHER" id="PTHR37423:SF2">
    <property type="entry name" value="MEMBRANE-BOUND LYTIC MUREIN TRANSGLYCOSYLASE C"/>
    <property type="match status" value="1"/>
</dbReference>
<organism evidence="4">
    <name type="scientific">Desulfobacca acetoxidans</name>
    <dbReference type="NCBI Taxonomy" id="60893"/>
    <lineage>
        <taxon>Bacteria</taxon>
        <taxon>Pseudomonadati</taxon>
        <taxon>Thermodesulfobacteriota</taxon>
        <taxon>Desulfobaccia</taxon>
        <taxon>Desulfobaccales</taxon>
        <taxon>Desulfobaccaceae</taxon>
        <taxon>Desulfobacca</taxon>
    </lineage>
</organism>
<gene>
    <name evidence="4" type="ORF">ENW96_10110</name>
</gene>
<accession>A0A7C3Z2U0</accession>
<comment type="similarity">
    <text evidence="1">Belongs to the transglycosylase Slt family.</text>
</comment>
<feature type="region of interest" description="Disordered" evidence="2">
    <location>
        <begin position="209"/>
        <end position="236"/>
    </location>
</feature>
<dbReference type="PROSITE" id="PS00922">
    <property type="entry name" value="TRANSGLYCOSYLASE"/>
    <property type="match status" value="1"/>
</dbReference>
<dbReference type="InterPro" id="IPR008258">
    <property type="entry name" value="Transglycosylase_SLT_dom_1"/>
</dbReference>
<dbReference type="Gene3D" id="1.10.530.10">
    <property type="match status" value="1"/>
</dbReference>
<dbReference type="GO" id="GO:0016020">
    <property type="term" value="C:membrane"/>
    <property type="evidence" value="ECO:0007669"/>
    <property type="project" value="InterPro"/>
</dbReference>
<dbReference type="SUPFAM" id="SSF53955">
    <property type="entry name" value="Lysozyme-like"/>
    <property type="match status" value="1"/>
</dbReference>
<protein>
    <submittedName>
        <fullName evidence="4">Lytic transglycosylase domain-containing protein</fullName>
    </submittedName>
</protein>
<dbReference type="InterPro" id="IPR023346">
    <property type="entry name" value="Lysozyme-like_dom_sf"/>
</dbReference>
<evidence type="ECO:0000256" key="2">
    <source>
        <dbReference type="SAM" id="MobiDB-lite"/>
    </source>
</evidence>
<sequence length="312" mass="33971">MLAQPILNSFSALVFFLCGGLGSPNLPSLPPAQQPLLKAAAPALAPEQLGHRTVELTQRLEPVATLEIPRELLQMVFMSDPKLRARIELLIKKYAKQNRIDEKLVRAVLHKESGGNPTAVSPKGAMGLMQLMPETAASLGVENPFDVEQNVAGGVKYLKYCLDRFNQDIVLALAAYNAGPEAVKKYGGVPPYRETEQYVAGITGLPVEDVKNKNIPPEERKTQGGKPDSRQADRVPKPAWNIVRAEITVPAPKWKIQPLATPLSSTPVKDEVASGETVRVTRNYSALTEDGKKAGNPGHIAIPSFFKKSQSW</sequence>
<dbReference type="GO" id="GO:0000270">
    <property type="term" value="P:peptidoglycan metabolic process"/>
    <property type="evidence" value="ECO:0007669"/>
    <property type="project" value="InterPro"/>
</dbReference>
<dbReference type="GO" id="GO:0008933">
    <property type="term" value="F:peptidoglycan lytic transglycosylase activity"/>
    <property type="evidence" value="ECO:0007669"/>
    <property type="project" value="InterPro"/>
</dbReference>
<reference evidence="4" key="1">
    <citation type="journal article" date="2020" name="mSystems">
        <title>Genome- and Community-Level Interaction Insights into Carbon Utilization and Element Cycling Functions of Hydrothermarchaeota in Hydrothermal Sediment.</title>
        <authorList>
            <person name="Zhou Z."/>
            <person name="Liu Y."/>
            <person name="Xu W."/>
            <person name="Pan J."/>
            <person name="Luo Z.H."/>
            <person name="Li M."/>
        </authorList>
    </citation>
    <scope>NUCLEOTIDE SEQUENCE [LARGE SCALE GENOMIC DNA]</scope>
    <source>
        <strain evidence="4">SpSt-897</strain>
    </source>
</reference>
<evidence type="ECO:0000313" key="4">
    <source>
        <dbReference type="EMBL" id="HGF34725.1"/>
    </source>
</evidence>
<dbReference type="CDD" id="cd00254">
    <property type="entry name" value="LT-like"/>
    <property type="match status" value="1"/>
</dbReference>
<dbReference type="EMBL" id="DTMF01000251">
    <property type="protein sequence ID" value="HGF34725.1"/>
    <property type="molecule type" value="Genomic_DNA"/>
</dbReference>
<proteinExistence type="inferred from homology"/>
<dbReference type="InterPro" id="IPR000189">
    <property type="entry name" value="Transglyc_AS"/>
</dbReference>
<evidence type="ECO:0000256" key="1">
    <source>
        <dbReference type="ARBA" id="ARBA00007734"/>
    </source>
</evidence>
<dbReference type="AlphaFoldDB" id="A0A7C3Z2U0"/>
<dbReference type="Pfam" id="PF01464">
    <property type="entry name" value="SLT"/>
    <property type="match status" value="1"/>
</dbReference>